<protein>
    <recommendedName>
        <fullName evidence="2">Transcription regulator TrmB N-terminal domain-containing protein</fullName>
    </recommendedName>
</protein>
<reference evidence="1" key="1">
    <citation type="journal article" date="2022" name="Nat. Microbiol.">
        <title>Unique mobile elements and scalable gene flow at the prokaryote-eukaryote boundary revealed by circularized Asgard archaea genomes.</title>
        <authorList>
            <person name="Wu F."/>
            <person name="Speth D.R."/>
            <person name="Philosof A."/>
            <person name="Cremiere A."/>
            <person name="Narayanan A."/>
            <person name="Barco R.A."/>
            <person name="Connon S.A."/>
            <person name="Amend J.P."/>
            <person name="Antoshechkin I.A."/>
            <person name="Orphan V.J."/>
        </authorList>
    </citation>
    <scope>NUCLEOTIDE SEQUENCE</scope>
    <source>
        <strain evidence="1">PM71</strain>
    </source>
</reference>
<accession>A0A9Y1BJQ0</accession>
<name>A0A9Y1BJQ0_9ARCH</name>
<proteinExistence type="predicted"/>
<dbReference type="InterPro" id="IPR036390">
    <property type="entry name" value="WH_DNA-bd_sf"/>
</dbReference>
<dbReference type="Proteomes" id="UP001201020">
    <property type="component" value="Chromosome"/>
</dbReference>
<organism evidence="1">
    <name type="scientific">Candidatus Heimdallarchaeum aukensis</name>
    <dbReference type="NCBI Taxonomy" id="2876573"/>
    <lineage>
        <taxon>Archaea</taxon>
        <taxon>Promethearchaeati</taxon>
        <taxon>Candidatus Heimdallarchaeota</taxon>
        <taxon>Candidatus Heimdallarchaeia (ex Rinke et al. 2021) (nom. nud.)</taxon>
        <taxon>Candidatus Heimdallarchaeales</taxon>
        <taxon>Candidatus Heimdallarchaeaceae</taxon>
        <taxon>Candidatus Heimdallarchaeum</taxon>
    </lineage>
</organism>
<dbReference type="InterPro" id="IPR036388">
    <property type="entry name" value="WH-like_DNA-bd_sf"/>
</dbReference>
<sequence>MPANKCFTKLPQVVKEGKRCDIFECLFGMKPIQVRIYFYSLKKPRDILEIAAFINRDRTTALRLTNDLIEKGLIKKTAKKLEKGGIKYTYSGVSENKAKKMLLDTLKEMEQALDKFIELNWLKLEEEIENELHEEPIF</sequence>
<dbReference type="EMBL" id="CP084166">
    <property type="protein sequence ID" value="UJG40086.1"/>
    <property type="molecule type" value="Genomic_DNA"/>
</dbReference>
<dbReference type="SUPFAM" id="SSF46785">
    <property type="entry name" value="Winged helix' DNA-binding domain"/>
    <property type="match status" value="1"/>
</dbReference>
<evidence type="ECO:0000313" key="1">
    <source>
        <dbReference type="EMBL" id="UJG40086.1"/>
    </source>
</evidence>
<evidence type="ECO:0008006" key="2">
    <source>
        <dbReference type="Google" id="ProtNLM"/>
    </source>
</evidence>
<dbReference type="Gene3D" id="1.10.10.10">
    <property type="entry name" value="Winged helix-like DNA-binding domain superfamily/Winged helix DNA-binding domain"/>
    <property type="match status" value="1"/>
</dbReference>
<dbReference type="AlphaFoldDB" id="A0A9Y1BJQ0"/>
<gene>
    <name evidence="1" type="ORF">K9W45_09590</name>
</gene>